<protein>
    <recommendedName>
        <fullName evidence="2">AB hydrolase-1 domain-containing protein</fullName>
    </recommendedName>
</protein>
<keyword evidence="4" id="KW-1185">Reference proteome</keyword>
<dbReference type="GeneID" id="19968739"/>
<dbReference type="Gene3D" id="3.40.50.1820">
    <property type="entry name" value="alpha/beta hydrolase"/>
    <property type="match status" value="1"/>
</dbReference>
<feature type="compositionally biased region" description="Low complexity" evidence="1">
    <location>
        <begin position="30"/>
        <end position="52"/>
    </location>
</feature>
<dbReference type="InterPro" id="IPR029058">
    <property type="entry name" value="AB_hydrolase_fold"/>
</dbReference>
<evidence type="ECO:0000256" key="1">
    <source>
        <dbReference type="SAM" id="MobiDB-lite"/>
    </source>
</evidence>
<feature type="domain" description="AB hydrolase-1" evidence="2">
    <location>
        <begin position="95"/>
        <end position="298"/>
    </location>
</feature>
<dbReference type="STRING" id="1220924.W2SH65"/>
<dbReference type="InterPro" id="IPR000073">
    <property type="entry name" value="AB_hydrolase_1"/>
</dbReference>
<dbReference type="RefSeq" id="XP_008711921.1">
    <property type="nucleotide sequence ID" value="XM_008713699.1"/>
</dbReference>
<dbReference type="OrthoDB" id="294702at2759"/>
<feature type="compositionally biased region" description="Basic and acidic residues" evidence="1">
    <location>
        <begin position="324"/>
        <end position="333"/>
    </location>
</feature>
<dbReference type="VEuPathDB" id="FungiDB:HMPREF1541_01400"/>
<evidence type="ECO:0000259" key="2">
    <source>
        <dbReference type="Pfam" id="PF12697"/>
    </source>
</evidence>
<dbReference type="eggNOG" id="ENOG502QWGE">
    <property type="taxonomic scope" value="Eukaryota"/>
</dbReference>
<organism evidence="3 4">
    <name type="scientific">Cyphellophora europaea (strain CBS 101466)</name>
    <name type="common">Phialophora europaea</name>
    <dbReference type="NCBI Taxonomy" id="1220924"/>
    <lineage>
        <taxon>Eukaryota</taxon>
        <taxon>Fungi</taxon>
        <taxon>Dikarya</taxon>
        <taxon>Ascomycota</taxon>
        <taxon>Pezizomycotina</taxon>
        <taxon>Eurotiomycetes</taxon>
        <taxon>Chaetothyriomycetidae</taxon>
        <taxon>Chaetothyriales</taxon>
        <taxon>Cyphellophoraceae</taxon>
        <taxon>Cyphellophora</taxon>
    </lineage>
</organism>
<dbReference type="SUPFAM" id="SSF53474">
    <property type="entry name" value="alpha/beta-Hydrolases"/>
    <property type="match status" value="1"/>
</dbReference>
<dbReference type="Pfam" id="PF12697">
    <property type="entry name" value="Abhydrolase_6"/>
    <property type="match status" value="1"/>
</dbReference>
<dbReference type="HOGENOM" id="CLU_065608_0_0_1"/>
<sequence length="361" mass="40652">MTSEELPKLLQPNHNIGRALATFEFDSPVSSRRGSRSALSSPRSSRPASPRSEIATPTTDASISTLRIQSPSHEAPPRHQILGLKIQSEELPLVICFRGSGDSCRRSWLPLAQALSENYRVLLYERPSKITPAESTAELITYLDKEGLHGPYVLVAHSHGGAYARCFLHERPKDVAGMVLVETGQEATWDEKIQDEQEDDHILGNRPLVVVKGNSLLHKWRQLDDREKRLKDKATHGEVASEGEKASLMITRNEMGKWEKEDTKLKKRQLRLSKRHRFVNLLDVGHHVVRDKPERVAEEVEWVMANLAGADKSGRSSRSSSRRPSVEMDRERQSSVSSWLRKASLALTPKAEKEKRTASSR</sequence>
<name>W2SH65_CYPE1</name>
<evidence type="ECO:0000313" key="3">
    <source>
        <dbReference type="EMBL" id="ETN47209.1"/>
    </source>
</evidence>
<dbReference type="Proteomes" id="UP000030752">
    <property type="component" value="Unassembled WGS sequence"/>
</dbReference>
<feature type="compositionally biased region" description="Basic and acidic residues" evidence="1">
    <location>
        <begin position="350"/>
        <end position="361"/>
    </location>
</feature>
<dbReference type="EMBL" id="KB822711">
    <property type="protein sequence ID" value="ETN47209.1"/>
    <property type="molecule type" value="Genomic_DNA"/>
</dbReference>
<feature type="region of interest" description="Disordered" evidence="1">
    <location>
        <begin position="27"/>
        <end position="62"/>
    </location>
</feature>
<reference evidence="3 4" key="1">
    <citation type="submission" date="2013-03" db="EMBL/GenBank/DDBJ databases">
        <title>The Genome Sequence of Phialophora europaea CBS 101466.</title>
        <authorList>
            <consortium name="The Broad Institute Genomics Platform"/>
            <person name="Cuomo C."/>
            <person name="de Hoog S."/>
            <person name="Gorbushina A."/>
            <person name="Walker B."/>
            <person name="Young S.K."/>
            <person name="Zeng Q."/>
            <person name="Gargeya S."/>
            <person name="Fitzgerald M."/>
            <person name="Haas B."/>
            <person name="Abouelleil A."/>
            <person name="Allen A.W."/>
            <person name="Alvarado L."/>
            <person name="Arachchi H.M."/>
            <person name="Berlin A.M."/>
            <person name="Chapman S.B."/>
            <person name="Gainer-Dewar J."/>
            <person name="Goldberg J."/>
            <person name="Griggs A."/>
            <person name="Gujja S."/>
            <person name="Hansen M."/>
            <person name="Howarth C."/>
            <person name="Imamovic A."/>
            <person name="Ireland A."/>
            <person name="Larimer J."/>
            <person name="McCowan C."/>
            <person name="Murphy C."/>
            <person name="Pearson M."/>
            <person name="Poon T.W."/>
            <person name="Priest M."/>
            <person name="Roberts A."/>
            <person name="Saif S."/>
            <person name="Shea T."/>
            <person name="Sisk P."/>
            <person name="Sykes S."/>
            <person name="Wortman J."/>
            <person name="Nusbaum C."/>
            <person name="Birren B."/>
        </authorList>
    </citation>
    <scope>NUCLEOTIDE SEQUENCE [LARGE SCALE GENOMIC DNA]</scope>
    <source>
        <strain evidence="3 4">CBS 101466</strain>
    </source>
</reference>
<accession>W2SH65</accession>
<proteinExistence type="predicted"/>
<dbReference type="AlphaFoldDB" id="W2SH65"/>
<feature type="region of interest" description="Disordered" evidence="1">
    <location>
        <begin position="310"/>
        <end position="361"/>
    </location>
</feature>
<evidence type="ECO:0000313" key="4">
    <source>
        <dbReference type="Proteomes" id="UP000030752"/>
    </source>
</evidence>
<dbReference type="InParanoid" id="W2SH65"/>
<gene>
    <name evidence="3" type="ORF">HMPREF1541_01400</name>
</gene>